<accession>A0ABS4IZP7</accession>
<evidence type="ECO:0000313" key="5">
    <source>
        <dbReference type="Proteomes" id="UP001519287"/>
    </source>
</evidence>
<dbReference type="InterPro" id="IPR001119">
    <property type="entry name" value="SLH_dom"/>
</dbReference>
<reference evidence="4 5" key="1">
    <citation type="submission" date="2021-03" db="EMBL/GenBank/DDBJ databases">
        <title>Genomic Encyclopedia of Type Strains, Phase IV (KMG-IV): sequencing the most valuable type-strain genomes for metagenomic binning, comparative biology and taxonomic classification.</title>
        <authorList>
            <person name="Goeker M."/>
        </authorList>
    </citation>
    <scope>NUCLEOTIDE SEQUENCE [LARGE SCALE GENOMIC DNA]</scope>
    <source>
        <strain evidence="4 5">DSM 26048</strain>
    </source>
</reference>
<evidence type="ECO:0000256" key="2">
    <source>
        <dbReference type="SAM" id="SignalP"/>
    </source>
</evidence>
<dbReference type="Proteomes" id="UP001519287">
    <property type="component" value="Unassembled WGS sequence"/>
</dbReference>
<proteinExistence type="predicted"/>
<dbReference type="PANTHER" id="PTHR43308:SF5">
    <property type="entry name" value="S-LAYER PROTEIN _ PEPTIDOGLYCAN ENDO-BETA-N-ACETYLGLUCOSAMINIDASE"/>
    <property type="match status" value="1"/>
</dbReference>
<name>A0ABS4IZP7_9BACL</name>
<evidence type="ECO:0000313" key="4">
    <source>
        <dbReference type="EMBL" id="MBP1993064.1"/>
    </source>
</evidence>
<dbReference type="InterPro" id="IPR051465">
    <property type="entry name" value="Cell_Envelope_Struct_Comp"/>
</dbReference>
<protein>
    <recommendedName>
        <fullName evidence="3">SLH domain-containing protein</fullName>
    </recommendedName>
</protein>
<feature type="domain" description="SLH" evidence="3">
    <location>
        <begin position="93"/>
        <end position="156"/>
    </location>
</feature>
<feature type="signal peptide" evidence="2">
    <location>
        <begin position="1"/>
        <end position="30"/>
    </location>
</feature>
<dbReference type="PROSITE" id="PS51272">
    <property type="entry name" value="SLH"/>
    <property type="match status" value="2"/>
</dbReference>
<comment type="caution">
    <text evidence="4">The sequence shown here is derived from an EMBL/GenBank/DDBJ whole genome shotgun (WGS) entry which is preliminary data.</text>
</comment>
<organism evidence="4 5">
    <name type="scientific">Paenibacillus eucommiae</name>
    <dbReference type="NCBI Taxonomy" id="1355755"/>
    <lineage>
        <taxon>Bacteria</taxon>
        <taxon>Bacillati</taxon>
        <taxon>Bacillota</taxon>
        <taxon>Bacilli</taxon>
        <taxon>Bacillales</taxon>
        <taxon>Paenibacillaceae</taxon>
        <taxon>Paenibacillus</taxon>
    </lineage>
</organism>
<feature type="chain" id="PRO_5045599486" description="SLH domain-containing protein" evidence="2">
    <location>
        <begin position="31"/>
        <end position="1864"/>
    </location>
</feature>
<keyword evidence="5" id="KW-1185">Reference proteome</keyword>
<dbReference type="Pfam" id="PF00395">
    <property type="entry name" value="SLH"/>
    <property type="match status" value="3"/>
</dbReference>
<feature type="domain" description="SLH" evidence="3">
    <location>
        <begin position="159"/>
        <end position="222"/>
    </location>
</feature>
<feature type="region of interest" description="Disordered" evidence="1">
    <location>
        <begin position="359"/>
        <end position="415"/>
    </location>
</feature>
<dbReference type="Gene3D" id="2.60.120.260">
    <property type="entry name" value="Galactose-binding domain-like"/>
    <property type="match status" value="5"/>
</dbReference>
<dbReference type="RefSeq" id="WP_209974585.1">
    <property type="nucleotide sequence ID" value="NZ_JAGGLB010000016.1"/>
</dbReference>
<evidence type="ECO:0000259" key="3">
    <source>
        <dbReference type="PROSITE" id="PS51272"/>
    </source>
</evidence>
<evidence type="ECO:0000256" key="1">
    <source>
        <dbReference type="SAM" id="MobiDB-lite"/>
    </source>
</evidence>
<sequence>MRYRMPKRIVPLLLTICLLVSAWGPFTTLAAEEAGRLQQTDLAGHWAEKTLGEWLTKGWIRTDSEGSVQPDRPILRGEMIAFANRAFGLTEKADIAFSDLSVSDWEYDEVSIAVKTGYIQGYEDGTIRVRNKITRQEIAALIAGMLELQMNAGRKPNESATFKDHAQIASWSDKAVASMTAHNIIDGYEDGSFRPNEWVTRAEAIVMLDRAKYRQGDQIMDEAGTFGPKHVIQTVNGQVTIKAGGVSLRNMLINGDVVIDPSVGVGEIILDGVEVTGMVTIRAGKVKLSGTLSKIEAASSAVEIDIQSGSIKELLVTDKAAGAKVNVNQLARISKLVLDGTVDLKGQGEIQQAIIHKGAEKSTFDRQPNRKESSAANSYTPSYSYGGSGSGGNPPVIDPNEQPRNPKDEEGIMDWNSSFEEGTGAEGVHFWTTFFTKEAEGSRILRSSEQAFSNSSSMKAVAVQSGGLYQNLHLQPGNYKISASYYVPLSSSTEGTLQLFVQFMDDRGKWLREAVSEVRPSQYDRGQWNTFHWILQVPESISGKAVKIAQIGVDLQGFNANEMIYLDDITLSKSSKAPVSVSVASVNSEAGSIRVTLNEVPDNPPAIRDFKVTQKIDNGISSTIYPDSINWDEASKVVTLTFPVVEKTANEQRVVYGAAYRETLAVQSEEVVIPADPTQSVIANPSFEASLDGNWGIWMDREYNFAGTSIERSTDFAKSGEYSLKASGVKIGGPFQYVTVVPGNYKFKASYYTPAGTQTDGTVKFSVNFYDAGYIGTITDVKHDVQDTSGEWNTIEWSFEVPETYNGRTVERIQIVFNLEDFVEEDVVFVDDLGLFRLDVQPIVQISAVSAENGTIRAVLNTIPDNLPAIQDFTVKQTVQAGIEVVIEPTAIAWDESTQTVTLTVPIVEETANEQRVVYRVAYQETPAIESNEVVIPARLLIMNPSFEASLDGNWSIWMDREYNFAGTSIERSTEFAKTGEHSLKASGVKIGGPYQYVNVTPGNYKLSATYYTPAGAQTDGTVKFSVNFYDAGYIGTITDVKHDVQDTLGEWHTIEWTFEVPEALNRRNVERLQIVFNIEDFTESDELFIDDVILQSGLETADKHLPIEDRKTTPNLILFEMPFTDASTTPAGIQENIAYIDSLPFDGITISPPGILAGLMGGSELSYEDIYDEIEVLDGLFQNLKENYLHIQINKPINRVNPTEFSGDFFDDVAWGIVEQNFKNLARAAKEVGIHNFFLDNEEYWDAFLHHPGLSYYPDKTLEEYEDKARQRGKELMNAILSEIPDAKFVHLHGPYLSDKRTPAWFSKFPYLNLYGPLFVGMMEAVKEGGNQGTIIDGGELYLERTEGQFMDSYQYRKYEMPSFLENTFIPESLRQSYPSTVKIGAGLYNREIGESPMNAGIMRSTLENALRTSEEIVWLFHEPLGGHGNWLIPGSVDEPWFNAVLGARQAIQEKPLGTNRIYNSGFEFGKVNWKLYEGSEIKDLVDLRKVAYSNASGLSLNRYSEGAKQQLTNLLEGRVYDLSAWAQVGNTDDKAQIGIVFRDDQEQVIAEHSFEVSTLDYSRGSMAFITPTQFDTAEVYVKREGSNDYIFVDDVFLREWIVTPTAVSAVNGTIQVVLDAIPYNPPAIQDFTVKQVDYADVETIVEPTAIAWDEASKTVTLTIPPVEMTANEQRVVYRVAYRGTLAIESEEVIIPADPTQSVIANPSFEASLDGNWAIWMDREYNFAGTSIERSTEFAKTGAQSLKASGVKIGGPYQYVTIAPGNYTFKGSYYTPVGTQTDGTVKFSVNFYDAGYIGTITDVKHDVQDTSGEWNTIEWSFEVPETYNGRTVERIQIVFNLEDFVEEDVVFIDDLTLHKNLAN</sequence>
<gene>
    <name evidence="4" type="ORF">J2Z66_004681</name>
</gene>
<dbReference type="PANTHER" id="PTHR43308">
    <property type="entry name" value="OUTER MEMBRANE PROTEIN ALPHA-RELATED"/>
    <property type="match status" value="1"/>
</dbReference>
<feature type="compositionally biased region" description="Basic and acidic residues" evidence="1">
    <location>
        <begin position="359"/>
        <end position="373"/>
    </location>
</feature>
<dbReference type="EMBL" id="JAGGLB010000016">
    <property type="protein sequence ID" value="MBP1993064.1"/>
    <property type="molecule type" value="Genomic_DNA"/>
</dbReference>
<keyword evidence="2" id="KW-0732">Signal</keyword>